<evidence type="ECO:0000259" key="2">
    <source>
        <dbReference type="Pfam" id="PF01370"/>
    </source>
</evidence>
<sequence>MRVVIAGASGFLGTHLSDHLRVHGHEVVALVRREAQCPTESEWDPYAGVLDEALVGGADVVVNLAGSPLFGNPHSARYRRELMESRVVTTRVLAEAVAASERPPAFLANNGTSFYGDHGADPLTEESDSLGDGLLTRVTREWQAAAQPALDAGARVCVLRTAPVLDRASLTLRLLRGLFKSGMAARLSSGEQYFPIISLRDWVGAATYLAESHDVSGVFNLCCPVTPTNREFTDTLAHALRRPSFLAAPAPVLRLAAGQMAPELLNSVNVRPAALERAGYDFEDEDVREVLAAALS</sequence>
<evidence type="ECO:0000256" key="1">
    <source>
        <dbReference type="ARBA" id="ARBA00009353"/>
    </source>
</evidence>
<dbReference type="InterPro" id="IPR036291">
    <property type="entry name" value="NAD(P)-bd_dom_sf"/>
</dbReference>
<evidence type="ECO:0000259" key="3">
    <source>
        <dbReference type="Pfam" id="PF08338"/>
    </source>
</evidence>
<feature type="domain" description="NAD-dependent epimerase/dehydratase" evidence="2">
    <location>
        <begin position="3"/>
        <end position="127"/>
    </location>
</feature>
<dbReference type="Pfam" id="PF08338">
    <property type="entry name" value="DUF1731"/>
    <property type="match status" value="1"/>
</dbReference>
<dbReference type="NCBIfam" id="TIGR01777">
    <property type="entry name" value="yfcH"/>
    <property type="match status" value="1"/>
</dbReference>
<comment type="similarity">
    <text evidence="1">Belongs to the NAD(P)-dependent epimerase/dehydratase family. SDR39U1 subfamily.</text>
</comment>
<organism evidence="4 5">
    <name type="scientific">Nocardioides eburneiflavus</name>
    <dbReference type="NCBI Taxonomy" id="2518372"/>
    <lineage>
        <taxon>Bacteria</taxon>
        <taxon>Bacillati</taxon>
        <taxon>Actinomycetota</taxon>
        <taxon>Actinomycetes</taxon>
        <taxon>Propionibacteriales</taxon>
        <taxon>Nocardioidaceae</taxon>
        <taxon>Nocardioides</taxon>
    </lineage>
</organism>
<protein>
    <submittedName>
        <fullName evidence="4">TIGR01777 family protein</fullName>
    </submittedName>
</protein>
<dbReference type="EMBL" id="SRRO01000001">
    <property type="protein sequence ID" value="TGN65418.1"/>
    <property type="molecule type" value="Genomic_DNA"/>
</dbReference>
<evidence type="ECO:0000313" key="4">
    <source>
        <dbReference type="EMBL" id="TGN65418.1"/>
    </source>
</evidence>
<keyword evidence="5" id="KW-1185">Reference proteome</keyword>
<gene>
    <name evidence="4" type="ORF">EXE59_16725</name>
</gene>
<proteinExistence type="inferred from homology"/>
<dbReference type="Pfam" id="PF01370">
    <property type="entry name" value="Epimerase"/>
    <property type="match status" value="1"/>
</dbReference>
<accession>A0A4Z1CH82</accession>
<dbReference type="OrthoDB" id="9801773at2"/>
<dbReference type="InterPro" id="IPR010099">
    <property type="entry name" value="SDR39U1"/>
</dbReference>
<dbReference type="PANTHER" id="PTHR11092">
    <property type="entry name" value="SUGAR NUCLEOTIDE EPIMERASE RELATED"/>
    <property type="match status" value="1"/>
</dbReference>
<name>A0A4Z1CH82_9ACTN</name>
<dbReference type="SUPFAM" id="SSF51735">
    <property type="entry name" value="NAD(P)-binding Rossmann-fold domains"/>
    <property type="match status" value="1"/>
</dbReference>
<evidence type="ECO:0000313" key="5">
    <source>
        <dbReference type="Proteomes" id="UP000297496"/>
    </source>
</evidence>
<dbReference type="InterPro" id="IPR001509">
    <property type="entry name" value="Epimerase_deHydtase"/>
</dbReference>
<dbReference type="PANTHER" id="PTHR11092:SF0">
    <property type="entry name" value="EPIMERASE FAMILY PROTEIN SDR39U1"/>
    <property type="match status" value="1"/>
</dbReference>
<dbReference type="Gene3D" id="3.40.50.720">
    <property type="entry name" value="NAD(P)-binding Rossmann-like Domain"/>
    <property type="match status" value="1"/>
</dbReference>
<dbReference type="InterPro" id="IPR013549">
    <property type="entry name" value="DUF1731"/>
</dbReference>
<dbReference type="AlphaFoldDB" id="A0A4Z1CH82"/>
<dbReference type="RefSeq" id="WP_135839913.1">
    <property type="nucleotide sequence ID" value="NZ_SRRO01000001.1"/>
</dbReference>
<reference evidence="4 5" key="1">
    <citation type="submission" date="2019-04" db="EMBL/GenBank/DDBJ databases">
        <title>Three New Species of Nocardioides, Nocardioides euryhalodurans sp. nov., Nocardioides seonyuensis sp. nov. and Nocardioides eburneoflavus sp. nov. Isolated from Soil.</title>
        <authorList>
            <person name="Roh S.G."/>
            <person name="Lee C."/>
            <person name="Kim M.-K."/>
            <person name="Kim S.B."/>
        </authorList>
    </citation>
    <scope>NUCLEOTIDE SEQUENCE [LARGE SCALE GENOMIC DNA]</scope>
    <source>
        <strain evidence="4 5">MMS17-SY213</strain>
    </source>
</reference>
<comment type="caution">
    <text evidence="4">The sequence shown here is derived from an EMBL/GenBank/DDBJ whole genome shotgun (WGS) entry which is preliminary data.</text>
</comment>
<feature type="domain" description="DUF1731" evidence="3">
    <location>
        <begin position="248"/>
        <end position="293"/>
    </location>
</feature>
<dbReference type="Proteomes" id="UP000297496">
    <property type="component" value="Unassembled WGS sequence"/>
</dbReference>